<dbReference type="EMBL" id="UGPB01000001">
    <property type="protein sequence ID" value="STY31195.1"/>
    <property type="molecule type" value="Genomic_DNA"/>
</dbReference>
<keyword evidence="1" id="KW-1133">Transmembrane helix</keyword>
<feature type="transmembrane region" description="Helical" evidence="1">
    <location>
        <begin position="219"/>
        <end position="235"/>
    </location>
</feature>
<evidence type="ECO:0000313" key="3">
    <source>
        <dbReference type="Proteomes" id="UP000255297"/>
    </source>
</evidence>
<feature type="transmembrane region" description="Helical" evidence="1">
    <location>
        <begin position="240"/>
        <end position="261"/>
    </location>
</feature>
<gene>
    <name evidence="2" type="ORF">NCTC11532_02782</name>
</gene>
<feature type="transmembrane region" description="Helical" evidence="1">
    <location>
        <begin position="96"/>
        <end position="115"/>
    </location>
</feature>
<feature type="transmembrane region" description="Helical" evidence="1">
    <location>
        <begin position="376"/>
        <end position="395"/>
    </location>
</feature>
<feature type="transmembrane region" description="Helical" evidence="1">
    <location>
        <begin position="157"/>
        <end position="190"/>
    </location>
</feature>
<sequence>MSFEAPVPPTNVRGILFSYYVNRVIEKGRGGVIKYAGNLALNYKEVYLMLFVFKNKNFTNFFALSLLFLMLFILYTPIYEGNDDVGMSMTAHGYGAALYSSAHIFFSNIIYGWFIKHLPTILDIYPYFYMTFIALFVVAFTLLSCFDALAIKKLISIPLIVIILIRAIAMPQFTVNAGLLAAASVIAILVYIATLRFKYALIGMLLIFYSFLIRDKELFFVYLVALPFLLNRNLFNRKFIIAFFILITSCIGAKYANFLAFNGEAYSHYKALSQTRVPFNDYHAGAYFIQRPEILKNYGYSENDISLLSNFIFADPLIADPSRLKQLLTHFKVTTRLHDNIPLAIETLKSINHPTLQLLIIISIFGTLLSRKKIKILISWSIFMAIIVFIALLGRPSVLRVYYPIISFLALVPFIFIDFKEFKYKQVISLVLIFLGIFVIRNNKNLNDQRAHIANMAVKEARQSLNQDLYYVFGASLPYEYIFLPLKPPHINTKFYAFGTAYYMPSRISHHYAFGSKSFSNLLKSGKILNVIAIPGHLNLIKNYCSEHMNKNLNIISSKNMTTFFIYAIQCT</sequence>
<organism evidence="2 3">
    <name type="scientific">Legionella wadsworthii</name>
    <dbReference type="NCBI Taxonomy" id="28088"/>
    <lineage>
        <taxon>Bacteria</taxon>
        <taxon>Pseudomonadati</taxon>
        <taxon>Pseudomonadota</taxon>
        <taxon>Gammaproteobacteria</taxon>
        <taxon>Legionellales</taxon>
        <taxon>Legionellaceae</taxon>
        <taxon>Legionella</taxon>
    </lineage>
</organism>
<dbReference type="Proteomes" id="UP000255297">
    <property type="component" value="Unassembled WGS sequence"/>
</dbReference>
<dbReference type="STRING" id="1122170.GCA_000701265_03033"/>
<protein>
    <recommendedName>
        <fullName evidence="4">Glycosyltransferase RgtA/B/C/D-like domain-containing protein</fullName>
    </recommendedName>
</protein>
<name>A0A378LXI6_9GAMM</name>
<reference evidence="2 3" key="1">
    <citation type="submission" date="2018-06" db="EMBL/GenBank/DDBJ databases">
        <authorList>
            <consortium name="Pathogen Informatics"/>
            <person name="Doyle S."/>
        </authorList>
    </citation>
    <scope>NUCLEOTIDE SEQUENCE [LARGE SCALE GENOMIC DNA]</scope>
    <source>
        <strain evidence="2 3">NCTC11532</strain>
    </source>
</reference>
<evidence type="ECO:0000256" key="1">
    <source>
        <dbReference type="SAM" id="Phobius"/>
    </source>
</evidence>
<keyword evidence="3" id="KW-1185">Reference proteome</keyword>
<keyword evidence="1" id="KW-0812">Transmembrane</keyword>
<keyword evidence="1" id="KW-0472">Membrane</keyword>
<feature type="transmembrane region" description="Helical" evidence="1">
    <location>
        <begin position="127"/>
        <end position="151"/>
    </location>
</feature>
<dbReference type="AlphaFoldDB" id="A0A378LXI6"/>
<feature type="transmembrane region" description="Helical" evidence="1">
    <location>
        <begin position="58"/>
        <end position="76"/>
    </location>
</feature>
<feature type="transmembrane region" description="Helical" evidence="1">
    <location>
        <begin position="401"/>
        <end position="417"/>
    </location>
</feature>
<accession>A0A378LXI6</accession>
<evidence type="ECO:0000313" key="2">
    <source>
        <dbReference type="EMBL" id="STY31195.1"/>
    </source>
</evidence>
<proteinExistence type="predicted"/>
<evidence type="ECO:0008006" key="4">
    <source>
        <dbReference type="Google" id="ProtNLM"/>
    </source>
</evidence>